<dbReference type="PRINTS" id="PR00320">
    <property type="entry name" value="GPROTEINBRPT"/>
</dbReference>
<name>A0A8H7CIF8_9AGAR</name>
<sequence length="414" mass="45568">MGHQSLSTFRTMANPETPEFLVAEAQLVLGEARRQKSERTKNLGEPIQLPGKALAIQIHGGYAWVAENTTVARKLDLETGNTLQIYRGHTGPVTSIAFCHKDPSARDGSVLITGSWDKTIKLWDTDTKALISSTEAHSDFVKCLFVIPSLRLLVSGSSDKIVRFWDLSAAMAGEPLTSMGSISSHTRPISCIDGISLSETSAVLYTADSMGVIKVWDLTKESGDAPRWKSTLKTELKHHRTGINEMRFGRSQLWTASSDDTAQVLDPTSTTAKPISITHPTAVRCILPLFVTDLAEPYLITGAGDVIRVYDVSSLQEPELIKEVDAHWHDVTDLHLWVRQTVGADSKTRVEPWVVSSSLDGTIRKWRLAELLTQSPPPRSESPKVAKAAPAAKTSKFEMTEEEERELAELLDDD</sequence>
<dbReference type="PROSITE" id="PS50294">
    <property type="entry name" value="WD_REPEATS_REGION"/>
    <property type="match status" value="2"/>
</dbReference>
<dbReference type="PANTHER" id="PTHR44156">
    <property type="entry name" value="SUPERNUMERARY LIMBS, ISOFORM B-RELATED"/>
    <property type="match status" value="1"/>
</dbReference>
<dbReference type="Gene3D" id="2.130.10.10">
    <property type="entry name" value="YVTN repeat-like/Quinoprotein amine dehydrogenase"/>
    <property type="match status" value="2"/>
</dbReference>
<dbReference type="InterPro" id="IPR036322">
    <property type="entry name" value="WD40_repeat_dom_sf"/>
</dbReference>
<keyword evidence="6" id="KW-1185">Reference proteome</keyword>
<evidence type="ECO:0000256" key="4">
    <source>
        <dbReference type="SAM" id="MobiDB-lite"/>
    </source>
</evidence>
<accession>A0A8H7CIF8</accession>
<dbReference type="SUPFAM" id="SSF50978">
    <property type="entry name" value="WD40 repeat-like"/>
    <property type="match status" value="1"/>
</dbReference>
<reference evidence="5" key="1">
    <citation type="submission" date="2020-05" db="EMBL/GenBank/DDBJ databases">
        <title>Mycena genomes resolve the evolution of fungal bioluminescence.</title>
        <authorList>
            <person name="Tsai I.J."/>
        </authorList>
    </citation>
    <scope>NUCLEOTIDE SEQUENCE</scope>
    <source>
        <strain evidence="5">CCC161011</strain>
    </source>
</reference>
<keyword evidence="1 3" id="KW-0853">WD repeat</keyword>
<dbReference type="InterPro" id="IPR020472">
    <property type="entry name" value="WD40_PAC1"/>
</dbReference>
<evidence type="ECO:0000256" key="3">
    <source>
        <dbReference type="PROSITE-ProRule" id="PRU00221"/>
    </source>
</evidence>
<proteinExistence type="predicted"/>
<dbReference type="PROSITE" id="PS00678">
    <property type="entry name" value="WD_REPEATS_1"/>
    <property type="match status" value="2"/>
</dbReference>
<feature type="repeat" description="WD" evidence="3">
    <location>
        <begin position="86"/>
        <end position="133"/>
    </location>
</feature>
<evidence type="ECO:0000313" key="5">
    <source>
        <dbReference type="EMBL" id="KAF7338650.1"/>
    </source>
</evidence>
<dbReference type="Pfam" id="PF00400">
    <property type="entry name" value="WD40"/>
    <property type="match status" value="2"/>
</dbReference>
<dbReference type="PROSITE" id="PS50082">
    <property type="entry name" value="WD_REPEATS_2"/>
    <property type="match status" value="2"/>
</dbReference>
<dbReference type="InterPro" id="IPR019775">
    <property type="entry name" value="WD40_repeat_CS"/>
</dbReference>
<protein>
    <submittedName>
        <fullName evidence="5">WD40 repeat-like protein</fullName>
    </submittedName>
</protein>
<comment type="caution">
    <text evidence="5">The sequence shown here is derived from an EMBL/GenBank/DDBJ whole genome shotgun (WGS) entry which is preliminary data.</text>
</comment>
<dbReference type="AlphaFoldDB" id="A0A8H7CIF8"/>
<feature type="region of interest" description="Disordered" evidence="4">
    <location>
        <begin position="372"/>
        <end position="414"/>
    </location>
</feature>
<evidence type="ECO:0000256" key="2">
    <source>
        <dbReference type="ARBA" id="ARBA00022737"/>
    </source>
</evidence>
<dbReference type="InterPro" id="IPR053299">
    <property type="entry name" value="ASTRA_WD_repeat"/>
</dbReference>
<dbReference type="SMART" id="SM00320">
    <property type="entry name" value="WD40"/>
    <property type="match status" value="5"/>
</dbReference>
<dbReference type="EMBL" id="JACAZI010000021">
    <property type="protein sequence ID" value="KAF7338650.1"/>
    <property type="molecule type" value="Genomic_DNA"/>
</dbReference>
<dbReference type="InterPro" id="IPR015943">
    <property type="entry name" value="WD40/YVTN_repeat-like_dom_sf"/>
</dbReference>
<feature type="repeat" description="WD" evidence="3">
    <location>
        <begin position="134"/>
        <end position="168"/>
    </location>
</feature>
<evidence type="ECO:0000256" key="1">
    <source>
        <dbReference type="ARBA" id="ARBA00022574"/>
    </source>
</evidence>
<gene>
    <name evidence="5" type="ORF">MVEN_02091500</name>
</gene>
<feature type="compositionally biased region" description="Acidic residues" evidence="4">
    <location>
        <begin position="400"/>
        <end position="414"/>
    </location>
</feature>
<organism evidence="5 6">
    <name type="scientific">Mycena venus</name>
    <dbReference type="NCBI Taxonomy" id="2733690"/>
    <lineage>
        <taxon>Eukaryota</taxon>
        <taxon>Fungi</taxon>
        <taxon>Dikarya</taxon>
        <taxon>Basidiomycota</taxon>
        <taxon>Agaricomycotina</taxon>
        <taxon>Agaricomycetes</taxon>
        <taxon>Agaricomycetidae</taxon>
        <taxon>Agaricales</taxon>
        <taxon>Marasmiineae</taxon>
        <taxon>Mycenaceae</taxon>
        <taxon>Mycena</taxon>
    </lineage>
</organism>
<feature type="compositionally biased region" description="Low complexity" evidence="4">
    <location>
        <begin position="383"/>
        <end position="393"/>
    </location>
</feature>
<evidence type="ECO:0000313" key="6">
    <source>
        <dbReference type="Proteomes" id="UP000620124"/>
    </source>
</evidence>
<keyword evidence="2" id="KW-0677">Repeat</keyword>
<dbReference type="InterPro" id="IPR001680">
    <property type="entry name" value="WD40_rpt"/>
</dbReference>
<dbReference type="OrthoDB" id="6262491at2759"/>
<dbReference type="Proteomes" id="UP000620124">
    <property type="component" value="Unassembled WGS sequence"/>
</dbReference>